<feature type="domain" description="ATPase BadF/BadG/BcrA/BcrD type" evidence="1">
    <location>
        <begin position="6"/>
        <end position="303"/>
    </location>
</feature>
<name>A0ABN5H5E8_9FIRM</name>
<protein>
    <recommendedName>
        <fullName evidence="1">ATPase BadF/BadG/BcrA/BcrD type domain-containing protein</fullName>
    </recommendedName>
</protein>
<keyword evidence="3" id="KW-1185">Reference proteome</keyword>
<dbReference type="InterPro" id="IPR002731">
    <property type="entry name" value="ATPase_BadF"/>
</dbReference>
<reference evidence="2 3" key="1">
    <citation type="journal article" date="2019" name="Sci. Rep.">
        <title>Sulfobacillus thermotolerans: new insights into resistance and metabolic capacities of acidophilic chemolithotrophs.</title>
        <authorList>
            <person name="Panyushkina A.E."/>
            <person name="Babenko V.V."/>
            <person name="Nikitina A.S."/>
            <person name="Selezneva O.V."/>
            <person name="Tsaplina I.A."/>
            <person name="Letarova M.A."/>
            <person name="Kostryukova E.S."/>
            <person name="Letarov A.V."/>
        </authorList>
    </citation>
    <scope>NUCLEOTIDE SEQUENCE [LARGE SCALE GENOMIC DNA]</scope>
    <source>
        <strain evidence="2 3">Kr1</strain>
    </source>
</reference>
<dbReference type="InterPro" id="IPR052519">
    <property type="entry name" value="Euk-type_GlcNAc_Kinase"/>
</dbReference>
<dbReference type="Pfam" id="PF01869">
    <property type="entry name" value="BcrAD_BadFG"/>
    <property type="match status" value="1"/>
</dbReference>
<gene>
    <name evidence="2" type="ORF">BXT84_15060</name>
</gene>
<proteinExistence type="predicted"/>
<evidence type="ECO:0000259" key="1">
    <source>
        <dbReference type="Pfam" id="PF01869"/>
    </source>
</evidence>
<dbReference type="Proteomes" id="UP000325292">
    <property type="component" value="Chromosome"/>
</dbReference>
<evidence type="ECO:0000313" key="3">
    <source>
        <dbReference type="Proteomes" id="UP000325292"/>
    </source>
</evidence>
<dbReference type="SUPFAM" id="SSF53067">
    <property type="entry name" value="Actin-like ATPase domain"/>
    <property type="match status" value="2"/>
</dbReference>
<accession>A0ABN5H5E8</accession>
<dbReference type="Gene3D" id="3.30.420.40">
    <property type="match status" value="2"/>
</dbReference>
<dbReference type="CDD" id="cd24007">
    <property type="entry name" value="ASKHA_NBD_eukNAGK-like"/>
    <property type="match status" value="1"/>
</dbReference>
<dbReference type="EMBL" id="CP019454">
    <property type="protein sequence ID" value="AUW95109.1"/>
    <property type="molecule type" value="Genomic_DNA"/>
</dbReference>
<organism evidence="2 3">
    <name type="scientific">Sulfobacillus thermotolerans</name>
    <dbReference type="NCBI Taxonomy" id="338644"/>
    <lineage>
        <taxon>Bacteria</taxon>
        <taxon>Bacillati</taxon>
        <taxon>Bacillota</taxon>
        <taxon>Clostridia</taxon>
        <taxon>Eubacteriales</taxon>
        <taxon>Clostridiales Family XVII. Incertae Sedis</taxon>
        <taxon>Sulfobacillus</taxon>
    </lineage>
</organism>
<dbReference type="PANTHER" id="PTHR43190:SF3">
    <property type="entry name" value="N-ACETYL-D-GLUCOSAMINE KINASE"/>
    <property type="match status" value="1"/>
</dbReference>
<sequence length="329" mass="35296">MGMVYIGVDGGASKTEAVLARHGNIVALARTGPSNPQGPVGFEGAMESITQAVTEVLHQADLAANEVDYAVLGLAGADFPEDVVKMTQALKMRLPGLRLRVVNDTQIALVGGSRSGYGIAVICGTATNVLARHPDGREWTIGGLGYEMGDYGGGIDLAREVLHVAFRSAEGRGPKTLLEQGVLAKMGQPDYLALRRAMYFREIHPYAFLALVPLCFEAAAQQDRVAIHLLTTMARALADSVRAAAAAWPIDKDCVEVVTVGSLWNGASDILQRHFTHWLTRRYPACEVHAPLLSPAAGALLMAADYAGNQEREELRRQLVMQEEVAPEA</sequence>
<dbReference type="InterPro" id="IPR043129">
    <property type="entry name" value="ATPase_NBD"/>
</dbReference>
<dbReference type="PANTHER" id="PTHR43190">
    <property type="entry name" value="N-ACETYL-D-GLUCOSAMINE KINASE"/>
    <property type="match status" value="1"/>
</dbReference>
<evidence type="ECO:0000313" key="2">
    <source>
        <dbReference type="EMBL" id="AUW95109.1"/>
    </source>
</evidence>